<dbReference type="Pfam" id="PF19778">
    <property type="entry name" value="RE_endonuc"/>
    <property type="match status" value="1"/>
</dbReference>
<dbReference type="EC" id="3.1.21.5" evidence="3"/>
<dbReference type="Gene3D" id="3.40.50.300">
    <property type="entry name" value="P-loop containing nucleotide triphosphate hydrolases"/>
    <property type="match status" value="1"/>
</dbReference>
<reference evidence="3 4" key="1">
    <citation type="submission" date="2014-03" db="EMBL/GenBank/DDBJ databases">
        <title>Genomics of Bifidobacteria.</title>
        <authorList>
            <person name="Ventura M."/>
            <person name="Milani C."/>
            <person name="Lugli G.A."/>
        </authorList>
    </citation>
    <scope>NUCLEOTIDE SEQUENCE [LARGE SCALE GENOMIC DNA]</scope>
    <source>
        <strain evidence="3 4">LMG 21395</strain>
    </source>
</reference>
<dbReference type="AlphaFoldDB" id="A0A087E2G6"/>
<feature type="domain" description="Helicase/UvrB N-terminal" evidence="1">
    <location>
        <begin position="108"/>
        <end position="282"/>
    </location>
</feature>
<gene>
    <name evidence="3" type="ORF">THER5_0142</name>
</gene>
<dbReference type="GO" id="GO:0005524">
    <property type="term" value="F:ATP binding"/>
    <property type="evidence" value="ECO:0007669"/>
    <property type="project" value="InterPro"/>
</dbReference>
<comment type="caution">
    <text evidence="3">The sequence shown here is derived from an EMBL/GenBank/DDBJ whole genome shotgun (WGS) entry which is preliminary data.</text>
</comment>
<protein>
    <submittedName>
        <fullName evidence="3">Type III restriction enzyme, res subunit</fullName>
        <ecNumber evidence="3">3.1.21.5</ecNumber>
    </submittedName>
</protein>
<dbReference type="GO" id="GO:0015668">
    <property type="term" value="F:type III site-specific deoxyribonuclease activity"/>
    <property type="evidence" value="ECO:0007669"/>
    <property type="project" value="UniProtKB-EC"/>
</dbReference>
<dbReference type="InterPro" id="IPR006935">
    <property type="entry name" value="Helicase/UvrB_N"/>
</dbReference>
<dbReference type="EMBL" id="JGZT01000007">
    <property type="protein sequence ID" value="KFJ01967.1"/>
    <property type="molecule type" value="Genomic_DNA"/>
</dbReference>
<dbReference type="Pfam" id="PF04851">
    <property type="entry name" value="ResIII"/>
    <property type="match status" value="1"/>
</dbReference>
<dbReference type="Proteomes" id="UP000029003">
    <property type="component" value="Unassembled WGS sequence"/>
</dbReference>
<evidence type="ECO:0000259" key="1">
    <source>
        <dbReference type="Pfam" id="PF04851"/>
    </source>
</evidence>
<name>A0A087E2G6_9BIFI</name>
<sequence length="1036" mass="117380">MSQLEFKYAADQQYQLDAINAVCNLFRGQEFLKSRFTAGYRPVRMVRGEQLKLPGIDNTPEQLELDLYEEAFIGYANGLRLSARQLEENLHAVQEENNLPRTHDTTDGRLRDFTIEMETGTGKTYVYTRTIYELNKRYGLTKFVIVVPSVAIREGVEKSFESTSSHFKQLYDNTPLDYFVYDSGKLGNVTNFAVSSSIQVMIINIGAFNKELASDEKKGVTNIFHRPSEKLVGGHSPQELVSSCNPIVIIDEPQSVDNTEKARHAIDTLDPLFVLRYSATHRRKLNTVYQLGPVEAFQQHLVKGIVVDSVQSGSDLNGAYVRLESVDGSSGYSAKLTIDMRQDRGGQVRKKITVRTGADLYQKSNENEDYRDGWIVSNIGTEPGDEFIEFENGTYMELGETVNDPESEAVKRAQIAKTIEDHLDKQLRLRPLGIKVLSLFFIDKVEKYRAYDEQGTGWHKGEYASIFEEEYRRLATSTKWQHKYKKAGVPLPTDPEPLHQGYFAVDGKGKFKNTSESASTKADTSAFELIMQKKETLVSLPDGKDPDKDVCFIWSHSALKEGWDNPNVFQICTLVETKDTLTKRQKIGRGLRLPVNQEGERCLDPDVNVLTVICNESYKDFANGLQKEFEDGGYRFGMLTPESFTNILLKQPDGTEEKLGYERSKQVYETLEQQGLVETNGKKQGAIKAELKAAAEKGEIPLPEDIAEVEDVQEQVCNIVLHKAEKLQIRDKKQEVEVELEKDVSLDPAFQALWNRIRQTTRYELHVDTDELVDKAVEAIKQMPPVRPVEIISSAAGLNVSDSGVAADEASVHKSLVHTDAARVYDLPDPLSELSDSVGLTRSTLARILTESGRMDEFSVDPMTFLSQVSSRIESAKNQVVAKGIKYTRRPQNEWYMMDILAVNDLRAYLDQNAWKPVHHKSLYSYVVYDSSSIERPYAVELDRSEEVKVFAKLPSKFKIDTPLGSYNPDWAYVEEDEDGKQRVYFVIETKGKQRGENRPTEEAKISCAEKHFEALHLGDDFHYDVATEYHPWVES</sequence>
<proteinExistence type="predicted"/>
<keyword evidence="3" id="KW-0378">Hydrolase</keyword>
<dbReference type="InterPro" id="IPR045572">
    <property type="entry name" value="RE_endonuc_C"/>
</dbReference>
<evidence type="ECO:0000313" key="3">
    <source>
        <dbReference type="EMBL" id="KFJ01967.1"/>
    </source>
</evidence>
<evidence type="ECO:0000313" key="4">
    <source>
        <dbReference type="Proteomes" id="UP000029003"/>
    </source>
</evidence>
<dbReference type="SUPFAM" id="SSF52540">
    <property type="entry name" value="P-loop containing nucleoside triphosphate hydrolases"/>
    <property type="match status" value="2"/>
</dbReference>
<feature type="domain" description="Type III restriction enzyme C-terminal endonuclease" evidence="2">
    <location>
        <begin position="921"/>
        <end position="1027"/>
    </location>
</feature>
<dbReference type="RefSeq" id="WP_029576177.1">
    <property type="nucleotide sequence ID" value="NZ_JGZT01000007.1"/>
</dbReference>
<evidence type="ECO:0000259" key="2">
    <source>
        <dbReference type="Pfam" id="PF19778"/>
    </source>
</evidence>
<organism evidence="3 4">
    <name type="scientific">Bifidobacterium thermacidophilum subsp. thermacidophilum</name>
    <dbReference type="NCBI Taxonomy" id="79262"/>
    <lineage>
        <taxon>Bacteria</taxon>
        <taxon>Bacillati</taxon>
        <taxon>Actinomycetota</taxon>
        <taxon>Actinomycetes</taxon>
        <taxon>Bifidobacteriales</taxon>
        <taxon>Bifidobacteriaceae</taxon>
        <taxon>Bifidobacterium</taxon>
    </lineage>
</organism>
<dbReference type="GO" id="GO:0003677">
    <property type="term" value="F:DNA binding"/>
    <property type="evidence" value="ECO:0007669"/>
    <property type="project" value="InterPro"/>
</dbReference>
<accession>A0A087E2G6</accession>
<dbReference type="OrthoDB" id="9776021at2"/>
<dbReference type="InterPro" id="IPR027417">
    <property type="entry name" value="P-loop_NTPase"/>
</dbReference>